<reference evidence="5 6" key="1">
    <citation type="submission" date="2021-08" db="EMBL/GenBank/DDBJ databases">
        <authorList>
            <person name="Zhang D."/>
            <person name="Zhang A."/>
            <person name="Wang L."/>
        </authorList>
    </citation>
    <scope>NUCLEOTIDE SEQUENCE [LARGE SCALE GENOMIC DNA]</scope>
    <source>
        <strain evidence="5 6">WL0086</strain>
    </source>
</reference>
<dbReference type="EMBL" id="CP139781">
    <property type="protein sequence ID" value="WRQ89338.1"/>
    <property type="molecule type" value="Genomic_DNA"/>
</dbReference>
<dbReference type="PANTHER" id="PTHR45586">
    <property type="entry name" value="TPR REPEAT-CONTAINING PROTEIN PA4667"/>
    <property type="match status" value="1"/>
</dbReference>
<accession>A0ABZ1CCE3</accession>
<sequence length="513" mass="55126">MTARSRLVLFLLSASCLLGRLAAAEPSHGHGESPVAPDPHHVEAAPLHAAEPPHHGDTNANAVVTADPHHAAAPAHGETHAPAPAQHQPDAHGSAAADSHATGNGHGAVADSHAATAAHQPAAAHGSASGHHAEVDEHGIATAPDNPALLSGAPLESLMRLGESQAATGDHEGAITAYFQVLENHAPDDMEVQALIGLSQAYQALGERTRAVAILERLIKDHPGSPHTAKALLDAGRLHRALGADRLAMSRFYAVLQATLRIPDNTWVDRYRQLARTAQYEIAETHLRAGRYEEAERYFTRFSLLELADADKALGAFKVIEARSAAGRHEAVVNAVNRFVDQYPNNQHVPAALYAATTALRELGRADDALQQTFQLLQASTEEQSGDPNAWAYWQRRTGNELANTFFQRGEFAHARQIYDTLASLDDDPAWRLPANYQAALCRERLGLTEEAIAMYHNIVASVTDDSPAGIQEIGQMASWRITHLEDLERERSDISLLISSLPPEATTAATTP</sequence>
<evidence type="ECO:0000256" key="2">
    <source>
        <dbReference type="ARBA" id="ARBA00022803"/>
    </source>
</evidence>
<evidence type="ECO:0000256" key="3">
    <source>
        <dbReference type="SAM" id="MobiDB-lite"/>
    </source>
</evidence>
<name>A0ABZ1CCE3_9BACT</name>
<feature type="chain" id="PRO_5046449119" evidence="4">
    <location>
        <begin position="25"/>
        <end position="513"/>
    </location>
</feature>
<keyword evidence="4" id="KW-0732">Signal</keyword>
<dbReference type="Gene3D" id="1.25.40.10">
    <property type="entry name" value="Tetratricopeptide repeat domain"/>
    <property type="match status" value="3"/>
</dbReference>
<reference evidence="5 6" key="2">
    <citation type="submission" date="2023-12" db="EMBL/GenBank/DDBJ databases">
        <title>Description of an unclassified Opitutus bacterium of Verrucomicrobiota.</title>
        <authorList>
            <person name="Zhang D.-F."/>
        </authorList>
    </citation>
    <scope>NUCLEOTIDE SEQUENCE [LARGE SCALE GENOMIC DNA]</scope>
    <source>
        <strain evidence="5 6">WL0086</strain>
    </source>
</reference>
<dbReference type="RefSeq" id="WP_221029971.1">
    <property type="nucleotide sequence ID" value="NZ_CP139781.1"/>
</dbReference>
<keyword evidence="1" id="KW-0677">Repeat</keyword>
<evidence type="ECO:0000313" key="6">
    <source>
        <dbReference type="Proteomes" id="UP000738431"/>
    </source>
</evidence>
<dbReference type="SMART" id="SM00028">
    <property type="entry name" value="TPR"/>
    <property type="match status" value="5"/>
</dbReference>
<gene>
    <name evidence="5" type="ORF">K1X11_007950</name>
</gene>
<keyword evidence="6" id="KW-1185">Reference proteome</keyword>
<feature type="signal peptide" evidence="4">
    <location>
        <begin position="1"/>
        <end position="24"/>
    </location>
</feature>
<organism evidence="5 6">
    <name type="scientific">Actomonas aquatica</name>
    <dbReference type="NCBI Taxonomy" id="2866162"/>
    <lineage>
        <taxon>Bacteria</taxon>
        <taxon>Pseudomonadati</taxon>
        <taxon>Verrucomicrobiota</taxon>
        <taxon>Opitutia</taxon>
        <taxon>Opitutales</taxon>
        <taxon>Opitutaceae</taxon>
        <taxon>Actomonas</taxon>
    </lineage>
</organism>
<dbReference type="PANTHER" id="PTHR45586:SF1">
    <property type="entry name" value="LIPOPOLYSACCHARIDE ASSEMBLY PROTEIN B"/>
    <property type="match status" value="1"/>
</dbReference>
<dbReference type="Pfam" id="PF13174">
    <property type="entry name" value="TPR_6"/>
    <property type="match status" value="2"/>
</dbReference>
<feature type="region of interest" description="Disordered" evidence="3">
    <location>
        <begin position="71"/>
        <end position="134"/>
    </location>
</feature>
<dbReference type="InterPro" id="IPR051012">
    <property type="entry name" value="CellSynth/LPSAsmb/PSIAsmb"/>
</dbReference>
<keyword evidence="2" id="KW-0802">TPR repeat</keyword>
<evidence type="ECO:0000256" key="4">
    <source>
        <dbReference type="SAM" id="SignalP"/>
    </source>
</evidence>
<evidence type="ECO:0000313" key="5">
    <source>
        <dbReference type="EMBL" id="WRQ89338.1"/>
    </source>
</evidence>
<dbReference type="Proteomes" id="UP000738431">
    <property type="component" value="Chromosome"/>
</dbReference>
<protein>
    <submittedName>
        <fullName evidence="5">Tetratricopeptide repeat protein</fullName>
    </submittedName>
</protein>
<dbReference type="Pfam" id="PF13176">
    <property type="entry name" value="TPR_7"/>
    <property type="match status" value="1"/>
</dbReference>
<evidence type="ECO:0000256" key="1">
    <source>
        <dbReference type="ARBA" id="ARBA00022737"/>
    </source>
</evidence>
<dbReference type="SUPFAM" id="SSF48452">
    <property type="entry name" value="TPR-like"/>
    <property type="match status" value="2"/>
</dbReference>
<dbReference type="InterPro" id="IPR011990">
    <property type="entry name" value="TPR-like_helical_dom_sf"/>
</dbReference>
<proteinExistence type="predicted"/>
<feature type="compositionally biased region" description="Low complexity" evidence="3">
    <location>
        <begin position="71"/>
        <end position="130"/>
    </location>
</feature>
<dbReference type="InterPro" id="IPR019734">
    <property type="entry name" value="TPR_rpt"/>
</dbReference>